<reference evidence="6" key="1">
    <citation type="submission" date="2016-09" db="EMBL/GenBank/DDBJ databases">
        <authorList>
            <person name="Gulvik C.A."/>
        </authorList>
    </citation>
    <scope>NUCLEOTIDE SEQUENCE [LARGE SCALE GENOMIC DNA]</scope>
    <source>
        <strain evidence="6">LMG 8895</strain>
    </source>
</reference>
<evidence type="ECO:0000259" key="4">
    <source>
        <dbReference type="PROSITE" id="PS01124"/>
    </source>
</evidence>
<keyword evidence="3" id="KW-0804">Transcription</keyword>
<evidence type="ECO:0000313" key="6">
    <source>
        <dbReference type="Proteomes" id="UP000095094"/>
    </source>
</evidence>
<keyword evidence="1" id="KW-0805">Transcription regulation</keyword>
<evidence type="ECO:0000256" key="3">
    <source>
        <dbReference type="ARBA" id="ARBA00023163"/>
    </source>
</evidence>
<feature type="domain" description="HTH araC/xylS-type" evidence="4">
    <location>
        <begin position="162"/>
        <end position="260"/>
    </location>
</feature>
<dbReference type="SUPFAM" id="SSF51182">
    <property type="entry name" value="RmlC-like cupins"/>
    <property type="match status" value="1"/>
</dbReference>
<dbReference type="SUPFAM" id="SSF46689">
    <property type="entry name" value="Homeodomain-like"/>
    <property type="match status" value="2"/>
</dbReference>
<dbReference type="PANTHER" id="PTHR43280">
    <property type="entry name" value="ARAC-FAMILY TRANSCRIPTIONAL REGULATOR"/>
    <property type="match status" value="1"/>
</dbReference>
<dbReference type="GO" id="GO:0003700">
    <property type="term" value="F:DNA-binding transcription factor activity"/>
    <property type="evidence" value="ECO:0007669"/>
    <property type="project" value="InterPro"/>
</dbReference>
<dbReference type="InterPro" id="IPR018060">
    <property type="entry name" value="HTH_AraC"/>
</dbReference>
<dbReference type="SMART" id="SM00342">
    <property type="entry name" value="HTH_ARAC"/>
    <property type="match status" value="1"/>
</dbReference>
<dbReference type="PROSITE" id="PS01124">
    <property type="entry name" value="HTH_ARAC_FAMILY_2"/>
    <property type="match status" value="1"/>
</dbReference>
<evidence type="ECO:0000313" key="5">
    <source>
        <dbReference type="EMBL" id="OEG12259.1"/>
    </source>
</evidence>
<comment type="caution">
    <text evidence="5">The sequence shown here is derived from an EMBL/GenBank/DDBJ whole genome shotgun (WGS) entry which is preliminary data.</text>
</comment>
<protein>
    <recommendedName>
        <fullName evidence="4">HTH araC/xylS-type domain-containing protein</fullName>
    </recommendedName>
</protein>
<dbReference type="InterPro" id="IPR018062">
    <property type="entry name" value="HTH_AraC-typ_CS"/>
</dbReference>
<dbReference type="Gene3D" id="2.60.40.1500">
    <property type="entry name" value="Glycosyl hydrolase domain, family 39"/>
    <property type="match status" value="1"/>
</dbReference>
<keyword evidence="2" id="KW-0238">DNA-binding</keyword>
<dbReference type="Gene3D" id="1.10.10.60">
    <property type="entry name" value="Homeodomain-like"/>
    <property type="match status" value="2"/>
</dbReference>
<dbReference type="PANTHER" id="PTHR43280:SF2">
    <property type="entry name" value="HTH-TYPE TRANSCRIPTIONAL REGULATOR EXSA"/>
    <property type="match status" value="1"/>
</dbReference>
<dbReference type="OrthoDB" id="342399at2"/>
<organism evidence="5 6">
    <name type="scientific">Enterococcus termitis</name>
    <dbReference type="NCBI Taxonomy" id="332950"/>
    <lineage>
        <taxon>Bacteria</taxon>
        <taxon>Bacillati</taxon>
        <taxon>Bacillota</taxon>
        <taxon>Bacilli</taxon>
        <taxon>Lactobacillales</taxon>
        <taxon>Enterococcaceae</taxon>
        <taxon>Enterococcus</taxon>
    </lineage>
</organism>
<dbReference type="Proteomes" id="UP000095094">
    <property type="component" value="Unassembled WGS sequence"/>
</dbReference>
<proteinExistence type="predicted"/>
<dbReference type="Pfam" id="PF12833">
    <property type="entry name" value="HTH_18"/>
    <property type="match status" value="1"/>
</dbReference>
<dbReference type="InterPro" id="IPR009057">
    <property type="entry name" value="Homeodomain-like_sf"/>
</dbReference>
<evidence type="ECO:0000256" key="1">
    <source>
        <dbReference type="ARBA" id="ARBA00023015"/>
    </source>
</evidence>
<dbReference type="PROSITE" id="PS00041">
    <property type="entry name" value="HTH_ARAC_FAMILY_1"/>
    <property type="match status" value="1"/>
</dbReference>
<evidence type="ECO:0000256" key="2">
    <source>
        <dbReference type="ARBA" id="ARBA00023125"/>
    </source>
</evidence>
<dbReference type="EMBL" id="MIJY01000034">
    <property type="protein sequence ID" value="OEG12259.1"/>
    <property type="molecule type" value="Genomic_DNA"/>
</dbReference>
<dbReference type="InterPro" id="IPR011051">
    <property type="entry name" value="RmlC_Cupin_sf"/>
</dbReference>
<dbReference type="AlphaFoldDB" id="A0A1E5GHV3"/>
<keyword evidence="6" id="KW-1185">Reference proteome</keyword>
<sequence length="750" mass="87522">MQLNQSASPAIVETIEKTEFHVNEKTKILFVLSGTLEVLTEGKMIHLQTGEIYLVNAGEVVCYIGKEHNLTMSVQLILLPLEQRKEKFKLSRPLSPTYNESLYDKLTQCLASIFVEGAQRKEGFTYIIDGFIQRLVGLLLRYVPRETAEVNPENIAISDKTSAIIDYINDHYQENLTLGKLAETFFISKYYLAHLFKKQLGISIGQYLQEIRLLNSVRMLELTNKSILDIALQNGFPTSRSFNEAFKKKNGITPQVFRKLHHEQWKESEPVIEGDQAIIKLLTPYISETDLISTALKRTHVIHRSVDMREIKAQLKKIWHVVKVREENLAAFLPLVKKQIGFQYVAVQQLVEKFDLSAEVDSWETSFNKVERILKQILDAGMVPYLQIGAADYDRFKQITGKQQQEFYTLFQAFVYFLDAAFPENDQWVIEFRCFYEFTDKGELCEPIRMLIPLFSSIEKVLIHFPTHPLETRHYDAKVSGEKKVFSIDDMTSVKPIGLGTALASLAEQKYLKIIEKNENMIWQSIILKRMTELEQDDYYQQFPQLIYANLMIWTFFNDFDYQTDFYQPVSLDGEKLFTYFPEELANKLALVSPRGVIRDSWFTYLFSHSLYSDVVFKNEYCCITKKNDNYRILAIYPENQVVDLANRWDVEGESTYHQQPMISLHFQLKGLNGQYQIEKQELTPEVKRQQKEYMDYQEDVILSWEDVTLINQFMQPKRSMKRLDVSEDYQLDVAVPLLGIMMIDLKKIK</sequence>
<dbReference type="RefSeq" id="WP_069663964.1">
    <property type="nucleotide sequence ID" value="NZ_JBHUJJ010000001.1"/>
</dbReference>
<gene>
    <name evidence="5" type="ORF">BCR25_06865</name>
</gene>
<accession>A0A1E5GHV3</accession>
<name>A0A1E5GHV3_9ENTE</name>
<dbReference type="GO" id="GO:0043565">
    <property type="term" value="F:sequence-specific DNA binding"/>
    <property type="evidence" value="ECO:0007669"/>
    <property type="project" value="InterPro"/>
</dbReference>